<reference evidence="1 2" key="1">
    <citation type="journal article" date="2014" name="Genome Announc.">
        <title>Draft Genome Sequences of Marine Flavobacterium Nonlabens Strains NR17, NR24, NR27, NR32, NR33, and Ara13.</title>
        <authorList>
            <person name="Nakanishi M."/>
            <person name="Meirelles P."/>
            <person name="Suzuki R."/>
            <person name="Takatani N."/>
            <person name="Mino S."/>
            <person name="Suda W."/>
            <person name="Oshima K."/>
            <person name="Hattori M."/>
            <person name="Ohkuma M."/>
            <person name="Hosokawa M."/>
            <person name="Miyashita K."/>
            <person name="Thompson F.L."/>
            <person name="Niwa A."/>
            <person name="Sawabe T."/>
            <person name="Sawabe T."/>
        </authorList>
    </citation>
    <scope>NUCLEOTIDE SEQUENCE [LARGE SCALE GENOMIC DNA]</scope>
    <source>
        <strain evidence="2">JCM19314</strain>
    </source>
</reference>
<gene>
    <name evidence="1" type="ORF">JCM19314_832</name>
</gene>
<evidence type="ECO:0000313" key="1">
    <source>
        <dbReference type="EMBL" id="GAL01388.1"/>
    </source>
</evidence>
<accession>A0A090QGM4</accession>
<sequence>MLKLSITEMLMKIEREERFHAVASDYSFSIKIDKYVPFVCAAVHDGHHFKKELWKDCLHTEYDRWYEEDPCTGDMISGLPITLIAHDSRFEYDLNRDPLEAVYDSAWGGKELWRKPLSRKQKDQAILRHNNFYRVVLSLIVKLEEMFGSTVFYDVHSYNWKRWDRKVPVFNLGTKNIDQERFVHDIQQWKDILDKIELPIEQEVSCGINDVFQGNGYFLKYVTSNSLNTLVLATEIAKVYCDEETGVIYPDVVHAVKDQFKYYIQAHAHRFYERHERIV</sequence>
<name>A0A090QGM4_NONUL</name>
<dbReference type="EMBL" id="BBMM01000010">
    <property type="protein sequence ID" value="GAL01388.1"/>
    <property type="molecule type" value="Genomic_DNA"/>
</dbReference>
<protein>
    <recommendedName>
        <fullName evidence="3">N-formylglutamate amidohydrolase</fullName>
    </recommendedName>
</protein>
<dbReference type="InterPro" id="IPR007709">
    <property type="entry name" value="N-FG_amidohydro"/>
</dbReference>
<comment type="caution">
    <text evidence="1">The sequence shown here is derived from an EMBL/GenBank/DDBJ whole genome shotgun (WGS) entry which is preliminary data.</text>
</comment>
<organism evidence="1 2">
    <name type="scientific">Nonlabens ulvanivorans</name>
    <name type="common">Persicivirga ulvanivorans</name>
    <dbReference type="NCBI Taxonomy" id="906888"/>
    <lineage>
        <taxon>Bacteria</taxon>
        <taxon>Pseudomonadati</taxon>
        <taxon>Bacteroidota</taxon>
        <taxon>Flavobacteriia</taxon>
        <taxon>Flavobacteriales</taxon>
        <taxon>Flavobacteriaceae</taxon>
        <taxon>Nonlabens</taxon>
    </lineage>
</organism>
<dbReference type="AlphaFoldDB" id="A0A090QGM4"/>
<dbReference type="Proteomes" id="UP000029226">
    <property type="component" value="Unassembled WGS sequence"/>
</dbReference>
<evidence type="ECO:0008006" key="3">
    <source>
        <dbReference type="Google" id="ProtNLM"/>
    </source>
</evidence>
<dbReference type="Gene3D" id="3.40.630.40">
    <property type="entry name" value="Zn-dependent exopeptidases"/>
    <property type="match status" value="1"/>
</dbReference>
<dbReference type="Pfam" id="PF05013">
    <property type="entry name" value="FGase"/>
    <property type="match status" value="1"/>
</dbReference>
<proteinExistence type="predicted"/>
<dbReference type="SUPFAM" id="SSF53187">
    <property type="entry name" value="Zn-dependent exopeptidases"/>
    <property type="match status" value="1"/>
</dbReference>
<evidence type="ECO:0000313" key="2">
    <source>
        <dbReference type="Proteomes" id="UP000029226"/>
    </source>
</evidence>